<dbReference type="InterPro" id="IPR011250">
    <property type="entry name" value="OMP/PagP_B-barrel"/>
</dbReference>
<keyword evidence="5" id="KW-1185">Reference proteome</keyword>
<dbReference type="EMBL" id="BMIC01000001">
    <property type="protein sequence ID" value="GFZ75821.1"/>
    <property type="molecule type" value="Genomic_DNA"/>
</dbReference>
<organism evidence="4 5">
    <name type="scientific">Aquaticitalea lipolytica</name>
    <dbReference type="NCBI Taxonomy" id="1247562"/>
    <lineage>
        <taxon>Bacteria</taxon>
        <taxon>Pseudomonadati</taxon>
        <taxon>Bacteroidota</taxon>
        <taxon>Flavobacteriia</taxon>
        <taxon>Flavobacteriales</taxon>
        <taxon>Flavobacteriaceae</taxon>
        <taxon>Aquaticitalea</taxon>
    </lineage>
</organism>
<dbReference type="Pfam" id="PF13505">
    <property type="entry name" value="OMP_b-brl"/>
    <property type="match status" value="1"/>
</dbReference>
<evidence type="ECO:0000256" key="2">
    <source>
        <dbReference type="SAM" id="SignalP"/>
    </source>
</evidence>
<proteinExistence type="predicted"/>
<feature type="domain" description="Outer membrane protein beta-barrel" evidence="3">
    <location>
        <begin position="6"/>
        <end position="180"/>
    </location>
</feature>
<keyword evidence="1 2" id="KW-0732">Signal</keyword>
<gene>
    <name evidence="4" type="ORF">GCM10011531_00270</name>
</gene>
<dbReference type="AlphaFoldDB" id="A0A8J2XI86"/>
<comment type="caution">
    <text evidence="4">The sequence shown here is derived from an EMBL/GenBank/DDBJ whole genome shotgun (WGS) entry which is preliminary data.</text>
</comment>
<reference evidence="4 5" key="1">
    <citation type="journal article" date="2014" name="Int. J. Syst. Evol. Microbiol.">
        <title>Complete genome sequence of Corynebacterium casei LMG S-19264T (=DSM 44701T), isolated from a smear-ripened cheese.</title>
        <authorList>
            <consortium name="US DOE Joint Genome Institute (JGI-PGF)"/>
            <person name="Walter F."/>
            <person name="Albersmeier A."/>
            <person name="Kalinowski J."/>
            <person name="Ruckert C."/>
        </authorList>
    </citation>
    <scope>NUCLEOTIDE SEQUENCE [LARGE SCALE GENOMIC DNA]</scope>
    <source>
        <strain evidence="4 5">CGMCC 1.15295</strain>
    </source>
</reference>
<feature type="signal peptide" evidence="2">
    <location>
        <begin position="1"/>
        <end position="20"/>
    </location>
</feature>
<dbReference type="Proteomes" id="UP000598120">
    <property type="component" value="Unassembled WGS sequence"/>
</dbReference>
<feature type="chain" id="PRO_5035272422" description="Outer membrane protein beta-barrel domain-containing protein" evidence="2">
    <location>
        <begin position="21"/>
        <end position="180"/>
    </location>
</feature>
<dbReference type="InterPro" id="IPR027385">
    <property type="entry name" value="Beta-barrel_OMP"/>
</dbReference>
<evidence type="ECO:0000313" key="4">
    <source>
        <dbReference type="EMBL" id="GFZ75821.1"/>
    </source>
</evidence>
<protein>
    <recommendedName>
        <fullName evidence="3">Outer membrane protein beta-barrel domain-containing protein</fullName>
    </recommendedName>
</protein>
<evidence type="ECO:0000259" key="3">
    <source>
        <dbReference type="Pfam" id="PF13505"/>
    </source>
</evidence>
<name>A0A8J2XI86_9FLAO</name>
<sequence>MKKLILCAAIAAFGLSNVNAQEVKFGAKAGVNFASLGGDDSDGLDGLTSFHVGGVVNIGVSDKFSVQPELMYSSQGASYDGGDLKLDYLSVPVLAKFMVADGFSIEAGPQIGFLMSAKDDGEDVKDFLKSTDFSGAVGLAYQMETGLNFAARYNLGFGNILDGDGDLKNNVIQISVGYMF</sequence>
<dbReference type="SUPFAM" id="SSF56925">
    <property type="entry name" value="OMPA-like"/>
    <property type="match status" value="1"/>
</dbReference>
<accession>A0A8J2XI86</accession>
<evidence type="ECO:0000256" key="1">
    <source>
        <dbReference type="ARBA" id="ARBA00022729"/>
    </source>
</evidence>
<dbReference type="RefSeq" id="WP_188604312.1">
    <property type="nucleotide sequence ID" value="NZ_BMIC01000001.1"/>
</dbReference>
<evidence type="ECO:0000313" key="5">
    <source>
        <dbReference type="Proteomes" id="UP000598120"/>
    </source>
</evidence>